<sequence length="317" mass="35198">MSEDLKMIDLQLENPNEALTLFGTEDRHLKQLEEQLQVSITSRGEQISVSGSNTDVNVIQEVLNGLLAIIRKGITITERDVIYAIDLAKKGKINQLETLFEDEITKNAKGKSIRVKTLGQRHYLQTMKQNDLVFGIGPAGTGKTYLAVVMAIHALKNGRVKRIILTRPAVEAGESLGFLPGDLKEKVDPYLRPLYDALHDVLGTEHTMRLIERGTIEIAPLAYMRGRTLDDAFVILDEAQNTTNAQMKMFLTRLGFGSKMVITGDVTQIDLPKGVQSGLTEAKEKLSNMKGIGVVYLSQSDVVRHPIVQKIIEAYEN</sequence>
<protein>
    <recommendedName>
        <fullName evidence="6">PhoH-like protein</fullName>
    </recommendedName>
</protein>
<dbReference type="EMBL" id="FOTR01000004">
    <property type="protein sequence ID" value="SFL81375.1"/>
    <property type="molecule type" value="Genomic_DNA"/>
</dbReference>
<proteinExistence type="inferred from homology"/>
<dbReference type="GO" id="GO:0005829">
    <property type="term" value="C:cytosol"/>
    <property type="evidence" value="ECO:0007669"/>
    <property type="project" value="TreeGrafter"/>
</dbReference>
<evidence type="ECO:0000256" key="3">
    <source>
        <dbReference type="ARBA" id="ARBA00022490"/>
    </source>
</evidence>
<dbReference type="STRING" id="334253.SAMN04487943_104115"/>
<feature type="domain" description="PhoH-like protein" evidence="7">
    <location>
        <begin position="113"/>
        <end position="316"/>
    </location>
</feature>
<dbReference type="OrthoDB" id="9773137at2"/>
<name>A0A1I4KRK1_9BACI</name>
<reference evidence="9" key="1">
    <citation type="submission" date="2016-10" db="EMBL/GenBank/DDBJ databases">
        <authorList>
            <person name="Varghese N."/>
            <person name="Submissions S."/>
        </authorList>
    </citation>
    <scope>NUCLEOTIDE SEQUENCE [LARGE SCALE GENOMIC DNA]</scope>
    <source>
        <strain evidence="9">CGMCC 1.4250</strain>
    </source>
</reference>
<evidence type="ECO:0000256" key="2">
    <source>
        <dbReference type="ARBA" id="ARBA00010393"/>
    </source>
</evidence>
<evidence type="ECO:0000256" key="6">
    <source>
        <dbReference type="ARBA" id="ARBA00039970"/>
    </source>
</evidence>
<keyword evidence="4" id="KW-0547">Nucleotide-binding</keyword>
<dbReference type="SUPFAM" id="SSF52540">
    <property type="entry name" value="P-loop containing nucleoside triphosphate hydrolases"/>
    <property type="match status" value="1"/>
</dbReference>
<comment type="subcellular location">
    <subcellularLocation>
        <location evidence="1">Cytoplasm</location>
    </subcellularLocation>
</comment>
<evidence type="ECO:0000256" key="1">
    <source>
        <dbReference type="ARBA" id="ARBA00004496"/>
    </source>
</evidence>
<dbReference type="FunFam" id="3.40.50.300:FF:000013">
    <property type="entry name" value="PhoH family ATPase"/>
    <property type="match status" value="1"/>
</dbReference>
<accession>A0A1I4KRK1</accession>
<dbReference type="InterPro" id="IPR027417">
    <property type="entry name" value="P-loop_NTPase"/>
</dbReference>
<dbReference type="InterPro" id="IPR003714">
    <property type="entry name" value="PhoH"/>
</dbReference>
<keyword evidence="9" id="KW-1185">Reference proteome</keyword>
<evidence type="ECO:0000259" key="7">
    <source>
        <dbReference type="Pfam" id="PF02562"/>
    </source>
</evidence>
<dbReference type="PANTHER" id="PTHR30473">
    <property type="entry name" value="PROTEIN PHOH"/>
    <property type="match status" value="1"/>
</dbReference>
<organism evidence="8 9">
    <name type="scientific">Gracilibacillus orientalis</name>
    <dbReference type="NCBI Taxonomy" id="334253"/>
    <lineage>
        <taxon>Bacteria</taxon>
        <taxon>Bacillati</taxon>
        <taxon>Bacillota</taxon>
        <taxon>Bacilli</taxon>
        <taxon>Bacillales</taxon>
        <taxon>Bacillaceae</taxon>
        <taxon>Gracilibacillus</taxon>
    </lineage>
</organism>
<evidence type="ECO:0000313" key="8">
    <source>
        <dbReference type="EMBL" id="SFL81375.1"/>
    </source>
</evidence>
<evidence type="ECO:0000256" key="5">
    <source>
        <dbReference type="ARBA" id="ARBA00022840"/>
    </source>
</evidence>
<dbReference type="Proteomes" id="UP000198565">
    <property type="component" value="Unassembled WGS sequence"/>
</dbReference>
<keyword evidence="5" id="KW-0067">ATP-binding</keyword>
<dbReference type="Pfam" id="PF02562">
    <property type="entry name" value="PhoH"/>
    <property type="match status" value="1"/>
</dbReference>
<dbReference type="RefSeq" id="WP_091483283.1">
    <property type="nucleotide sequence ID" value="NZ_FOTR01000004.1"/>
</dbReference>
<evidence type="ECO:0000313" key="9">
    <source>
        <dbReference type="Proteomes" id="UP000198565"/>
    </source>
</evidence>
<comment type="similarity">
    <text evidence="2">Belongs to the PhoH family.</text>
</comment>
<dbReference type="Gene3D" id="3.40.50.300">
    <property type="entry name" value="P-loop containing nucleotide triphosphate hydrolases"/>
    <property type="match status" value="1"/>
</dbReference>
<dbReference type="AlphaFoldDB" id="A0A1I4KRK1"/>
<dbReference type="GO" id="GO:0005524">
    <property type="term" value="F:ATP binding"/>
    <property type="evidence" value="ECO:0007669"/>
    <property type="project" value="UniProtKB-KW"/>
</dbReference>
<gene>
    <name evidence="8" type="ORF">SAMN04487943_104115</name>
</gene>
<dbReference type="PANTHER" id="PTHR30473:SF1">
    <property type="entry name" value="PHOH-LIKE PROTEIN"/>
    <property type="match status" value="1"/>
</dbReference>
<keyword evidence="3" id="KW-0963">Cytoplasm</keyword>
<dbReference type="InterPro" id="IPR051451">
    <property type="entry name" value="PhoH2-like"/>
</dbReference>
<evidence type="ECO:0000256" key="4">
    <source>
        <dbReference type="ARBA" id="ARBA00022741"/>
    </source>
</evidence>